<keyword evidence="4" id="KW-0630">Potassium</keyword>
<evidence type="ECO:0000256" key="4">
    <source>
        <dbReference type="ARBA" id="ARBA00022958"/>
    </source>
</evidence>
<keyword evidence="5" id="KW-0520">NAD</keyword>
<protein>
    <recommendedName>
        <fullName evidence="1">Trk system potassium uptake protein TrkA</fullName>
    </recommendedName>
</protein>
<accession>A0A1F2PK31</accession>
<feature type="domain" description="RCK C-terminal" evidence="8">
    <location>
        <begin position="137"/>
        <end position="216"/>
    </location>
</feature>
<keyword evidence="3" id="KW-0633">Potassium transport</keyword>
<dbReference type="InterPro" id="IPR006037">
    <property type="entry name" value="RCK_C"/>
</dbReference>
<dbReference type="InterPro" id="IPR036721">
    <property type="entry name" value="RCK_C_sf"/>
</dbReference>
<dbReference type="InterPro" id="IPR050721">
    <property type="entry name" value="Trk_Ktr_HKT_K-transport"/>
</dbReference>
<dbReference type="RefSeq" id="WP_070370952.1">
    <property type="nucleotide sequence ID" value="NZ_JBCFAW010000002.1"/>
</dbReference>
<dbReference type="PRINTS" id="PR00335">
    <property type="entry name" value="KUPTAKETRKA"/>
</dbReference>
<dbReference type="GO" id="GO:0015079">
    <property type="term" value="F:potassium ion transmembrane transporter activity"/>
    <property type="evidence" value="ECO:0007669"/>
    <property type="project" value="InterPro"/>
</dbReference>
<evidence type="ECO:0000256" key="2">
    <source>
        <dbReference type="ARBA" id="ARBA00022448"/>
    </source>
</evidence>
<evidence type="ECO:0000259" key="8">
    <source>
        <dbReference type="PROSITE" id="PS51202"/>
    </source>
</evidence>
<sequence length="216" mass="24270">MKSIIIGGGKVGYYLVHTLKKRGYHVVLIERNSVICQKIAEDIDIEIICGDGTDLEVLKDAGIQEAEIIAAVTGTDEENLVICEIAKVSFNISKTIARINNPKNIAMFKALGVDKTVCSTEVIANLIEYEFDKDNFKLIHTFERGAMILVEIIIHADDRWSNQFIQDMDLPAECVITSILRDEQVIYPRGDTRFLENDKVLVITNKAALAKLKKFR</sequence>
<dbReference type="InterPro" id="IPR003148">
    <property type="entry name" value="RCK_N"/>
</dbReference>
<gene>
    <name evidence="9" type="primary">trkA_3</name>
    <name evidence="9" type="ORF">ACWI_16520</name>
</gene>
<dbReference type="PROSITE" id="PS51201">
    <property type="entry name" value="RCK_N"/>
    <property type="match status" value="1"/>
</dbReference>
<keyword evidence="2" id="KW-0813">Transport</keyword>
<dbReference type="Pfam" id="PF02080">
    <property type="entry name" value="TrkA_C"/>
    <property type="match status" value="1"/>
</dbReference>
<dbReference type="PROSITE" id="PS51202">
    <property type="entry name" value="RCK_C"/>
    <property type="match status" value="1"/>
</dbReference>
<reference evidence="9 10" key="1">
    <citation type="submission" date="2015-09" db="EMBL/GenBank/DDBJ databases">
        <title>Genome sequence of Acetobacterium wieringae DSM 1911.</title>
        <authorList>
            <person name="Poehlein A."/>
            <person name="Bengelsdorf F.R."/>
            <person name="Schiel-Bengelsdorf B."/>
            <person name="Duerre P."/>
            <person name="Daniel R."/>
        </authorList>
    </citation>
    <scope>NUCLEOTIDE SEQUENCE [LARGE SCALE GENOMIC DNA]</scope>
    <source>
        <strain evidence="9 10">DSM 1911</strain>
    </source>
</reference>
<dbReference type="InterPro" id="IPR036291">
    <property type="entry name" value="NAD(P)-bd_dom_sf"/>
</dbReference>
<proteinExistence type="predicted"/>
<feature type="domain" description="RCK N-terminal" evidence="7">
    <location>
        <begin position="1"/>
        <end position="117"/>
    </location>
</feature>
<evidence type="ECO:0000256" key="3">
    <source>
        <dbReference type="ARBA" id="ARBA00022538"/>
    </source>
</evidence>
<evidence type="ECO:0000256" key="5">
    <source>
        <dbReference type="ARBA" id="ARBA00023027"/>
    </source>
</evidence>
<dbReference type="SUPFAM" id="SSF116726">
    <property type="entry name" value="TrkA C-terminal domain-like"/>
    <property type="match status" value="1"/>
</dbReference>
<dbReference type="InterPro" id="IPR006036">
    <property type="entry name" value="K_uptake_TrkA"/>
</dbReference>
<dbReference type="Proteomes" id="UP000176244">
    <property type="component" value="Unassembled WGS sequence"/>
</dbReference>
<dbReference type="OrthoDB" id="9775180at2"/>
<dbReference type="Gene3D" id="3.40.50.720">
    <property type="entry name" value="NAD(P)-binding Rossmann-like Domain"/>
    <property type="match status" value="1"/>
</dbReference>
<comment type="caution">
    <text evidence="9">The sequence shown here is derived from an EMBL/GenBank/DDBJ whole genome shotgun (WGS) entry which is preliminary data.</text>
</comment>
<dbReference type="PANTHER" id="PTHR43833:SF5">
    <property type="entry name" value="TRK SYSTEM POTASSIUM UPTAKE PROTEIN TRKA"/>
    <property type="match status" value="1"/>
</dbReference>
<evidence type="ECO:0000259" key="7">
    <source>
        <dbReference type="PROSITE" id="PS51201"/>
    </source>
</evidence>
<keyword evidence="6" id="KW-0406">Ion transport</keyword>
<dbReference type="EMBL" id="LKEU01000027">
    <property type="protein sequence ID" value="OFV71066.1"/>
    <property type="molecule type" value="Genomic_DNA"/>
</dbReference>
<dbReference type="Gene3D" id="3.30.70.1450">
    <property type="entry name" value="Regulator of K+ conductance, C-terminal domain"/>
    <property type="match status" value="1"/>
</dbReference>
<dbReference type="STRING" id="52694.ACWI_16520"/>
<name>A0A1F2PK31_9FIRM</name>
<evidence type="ECO:0000313" key="10">
    <source>
        <dbReference type="Proteomes" id="UP000176244"/>
    </source>
</evidence>
<evidence type="ECO:0000256" key="6">
    <source>
        <dbReference type="ARBA" id="ARBA00023065"/>
    </source>
</evidence>
<evidence type="ECO:0000256" key="1">
    <source>
        <dbReference type="ARBA" id="ARBA00017378"/>
    </source>
</evidence>
<dbReference type="AlphaFoldDB" id="A0A1F2PK31"/>
<dbReference type="SUPFAM" id="SSF51735">
    <property type="entry name" value="NAD(P)-binding Rossmann-fold domains"/>
    <property type="match status" value="1"/>
</dbReference>
<organism evidence="9 10">
    <name type="scientific">Acetobacterium wieringae</name>
    <dbReference type="NCBI Taxonomy" id="52694"/>
    <lineage>
        <taxon>Bacteria</taxon>
        <taxon>Bacillati</taxon>
        <taxon>Bacillota</taxon>
        <taxon>Clostridia</taxon>
        <taxon>Eubacteriales</taxon>
        <taxon>Eubacteriaceae</taxon>
        <taxon>Acetobacterium</taxon>
    </lineage>
</organism>
<dbReference type="GO" id="GO:0005886">
    <property type="term" value="C:plasma membrane"/>
    <property type="evidence" value="ECO:0007669"/>
    <property type="project" value="InterPro"/>
</dbReference>
<dbReference type="PANTHER" id="PTHR43833">
    <property type="entry name" value="POTASSIUM CHANNEL PROTEIN 2-RELATED-RELATED"/>
    <property type="match status" value="1"/>
</dbReference>
<evidence type="ECO:0000313" key="9">
    <source>
        <dbReference type="EMBL" id="OFV71066.1"/>
    </source>
</evidence>
<dbReference type="Pfam" id="PF02254">
    <property type="entry name" value="TrkA_N"/>
    <property type="match status" value="1"/>
</dbReference>